<dbReference type="EMBL" id="MUGY01000053">
    <property type="protein sequence ID" value="OXA85762.1"/>
    <property type="molecule type" value="Genomic_DNA"/>
</dbReference>
<gene>
    <name evidence="3" type="ORF">B0A62_24180</name>
    <name evidence="2" type="ORF">IW20_23190</name>
</gene>
<feature type="chain" id="PRO_5001801825" evidence="1">
    <location>
        <begin position="27"/>
        <end position="801"/>
    </location>
</feature>
<dbReference type="EMBL" id="JPRM01000049">
    <property type="protein sequence ID" value="KFF09624.1"/>
    <property type="molecule type" value="Genomic_DNA"/>
</dbReference>
<dbReference type="OrthoDB" id="1377352at2"/>
<evidence type="ECO:0000313" key="5">
    <source>
        <dbReference type="Proteomes" id="UP000198424"/>
    </source>
</evidence>
<dbReference type="Proteomes" id="UP000028712">
    <property type="component" value="Unassembled WGS sequence"/>
</dbReference>
<name>A0A085ZYW0_FLAHY</name>
<evidence type="ECO:0000313" key="2">
    <source>
        <dbReference type="EMBL" id="KFF09624.1"/>
    </source>
</evidence>
<dbReference type="Proteomes" id="UP000198424">
    <property type="component" value="Unassembled WGS sequence"/>
</dbReference>
<accession>A0A085ZYW0</accession>
<keyword evidence="1" id="KW-0732">Signal</keyword>
<evidence type="ECO:0000313" key="3">
    <source>
        <dbReference type="EMBL" id="OXA85762.1"/>
    </source>
</evidence>
<evidence type="ECO:0000256" key="1">
    <source>
        <dbReference type="SAM" id="SignalP"/>
    </source>
</evidence>
<dbReference type="eggNOG" id="ENOG5032SEA">
    <property type="taxonomic scope" value="Bacteria"/>
</dbReference>
<dbReference type="RefSeq" id="WP_035627890.1">
    <property type="nucleotide sequence ID" value="NZ_JBEWQG010000019.1"/>
</dbReference>
<organism evidence="2 4">
    <name type="scientific">Flavobacterium hydatis</name>
    <name type="common">Cytophaga aquatilis</name>
    <dbReference type="NCBI Taxonomy" id="991"/>
    <lineage>
        <taxon>Bacteria</taxon>
        <taxon>Pseudomonadati</taxon>
        <taxon>Bacteroidota</taxon>
        <taxon>Flavobacteriia</taxon>
        <taxon>Flavobacteriales</taxon>
        <taxon>Flavobacteriaceae</taxon>
        <taxon>Flavobacterium</taxon>
    </lineage>
</organism>
<proteinExistence type="predicted"/>
<sequence length="801" mass="82330">MKYIYKTQKIILATLFSLLSFCSVFAQTDNTKLKDGTVSTGATKAFPGALFELESNTKGMLTPRLTTAQRDGIASANRTDGLLIFNTTTGCFDYWSAIQSVWLSICGTPPPAVFGISADECLQIVGNGTYKQGVALTLGNYLTVPVTAIQPGTYTISATNSNGYYFTTSGTFPSAGSYVLNLPGTGTPNNGFTVGDPGDALTISLNGVPVSCVPHVFVEKANVDFVITCAGITSQGSYNIGIPLVVANKLLVEVNVTAPGFWSMSTNTVNGYSFSATGTFSAAGTQTIELRGTGTPLASGINNFNLSSNATTAGTGACSNVPVTVAPVAYTMDCTTATQNGVYMQNIPLIPANTISLPINVTATGQTTISTTTASGITFTTGLINLSVLGPQNVTLIGSGTPTASGPIAFTVTGTPGTVGTCSLNVTIASQPVTYVTNCGGITVAGTYAPGTAMDATNTMTVPVTVTYVGAYTISTNTVNGISFSATGTFSSIGLQNVVMTATGTPTSGGNFTFAITANSTNGSTPCNKAVPFVIRLMNVLGLGDGIYQPGTGGAYASRAVLASLANFGPTGTVQVDGIKIVNGGTNTGNTLKNLINTNKIDIIVLGYNYNTTDANTLNILADFVKNKKGVLIQAQENGNAGIATLVNSICGSTITAADVNRDNCTYINPLANIADPIFNGPFGNIQGLAIGGDNNNSYSMTLPANTISLATISGLPARVTTFRHNTLGYVYCGDGGLLTGTSSTNNSTTDYPAKITTTGLPLSKPYNGGTTVYNSIFYANAMAWAIGYVQDNINVGYVIP</sequence>
<evidence type="ECO:0000313" key="4">
    <source>
        <dbReference type="Proteomes" id="UP000028712"/>
    </source>
</evidence>
<reference evidence="2 4" key="1">
    <citation type="submission" date="2014-07" db="EMBL/GenBank/DDBJ databases">
        <title>Genome of Flavobacterium hydatis DSM 2063.</title>
        <authorList>
            <person name="Pipes S.E."/>
            <person name="Stropko S.J."/>
            <person name="Newman J.D."/>
        </authorList>
    </citation>
    <scope>NUCLEOTIDE SEQUENCE [LARGE SCALE GENOMIC DNA]</scope>
    <source>
        <strain evidence="2 4">DSM 2063</strain>
    </source>
</reference>
<keyword evidence="5" id="KW-1185">Reference proteome</keyword>
<dbReference type="AlphaFoldDB" id="A0A085ZYW0"/>
<comment type="caution">
    <text evidence="2">The sequence shown here is derived from an EMBL/GenBank/DDBJ whole genome shotgun (WGS) entry which is preliminary data.</text>
</comment>
<protein>
    <submittedName>
        <fullName evidence="2">Uncharacterized protein</fullName>
    </submittedName>
</protein>
<feature type="signal peptide" evidence="1">
    <location>
        <begin position="1"/>
        <end position="26"/>
    </location>
</feature>
<reference evidence="3 5" key="2">
    <citation type="submission" date="2016-11" db="EMBL/GenBank/DDBJ databases">
        <title>Whole genomes of Flavobacteriaceae.</title>
        <authorList>
            <person name="Stine C."/>
            <person name="Li C."/>
            <person name="Tadesse D."/>
        </authorList>
    </citation>
    <scope>NUCLEOTIDE SEQUENCE [LARGE SCALE GENOMIC DNA]</scope>
    <source>
        <strain evidence="3 5">ATCC 29551</strain>
    </source>
</reference>
<dbReference type="STRING" id="991.IW20_23190"/>